<dbReference type="Pfam" id="PF02190">
    <property type="entry name" value="LON_substr_bdg"/>
    <property type="match status" value="1"/>
</dbReference>
<accession>Q3SLD5</accession>
<dbReference type="SUPFAM" id="SSF88697">
    <property type="entry name" value="PUA domain-like"/>
    <property type="match status" value="1"/>
</dbReference>
<dbReference type="Proteomes" id="UP000008291">
    <property type="component" value="Chromosome"/>
</dbReference>
<dbReference type="PROSITE" id="PS51787">
    <property type="entry name" value="LON_N"/>
    <property type="match status" value="1"/>
</dbReference>
<name>Q3SLD5_THIDA</name>
<sequence>MAQAGLPLFPLNTLVFPGGRLPLRVFEQRYIDMVKRAIAEDSVFGICAIREGRETGTPAVPYPVGTVVRITEWDMPEAGIFHIETQAAHRFVIRRSAVEPDGLLVASVEDVSAEPPTAVPDELGLAVEILRHIVDEYGDARFPAPHAYDDAVWVSYRLSEVLPLKLSVKQNLLEMNDSVTRLRILNEFLKRQIN</sequence>
<dbReference type="SMART" id="SM00464">
    <property type="entry name" value="LON"/>
    <property type="match status" value="1"/>
</dbReference>
<evidence type="ECO:0000313" key="3">
    <source>
        <dbReference type="Proteomes" id="UP000008291"/>
    </source>
</evidence>
<dbReference type="InterPro" id="IPR003111">
    <property type="entry name" value="Lon_prtase_N"/>
</dbReference>
<proteinExistence type="predicted"/>
<dbReference type="Gene3D" id="1.10.4060.10">
    <property type="entry name" value="BPP1347 like domain"/>
    <property type="match status" value="1"/>
</dbReference>
<organism evidence="2 3">
    <name type="scientific">Thiobacillus denitrificans (strain ATCC 25259 / T1)</name>
    <dbReference type="NCBI Taxonomy" id="292415"/>
    <lineage>
        <taxon>Bacteria</taxon>
        <taxon>Pseudomonadati</taxon>
        <taxon>Pseudomonadota</taxon>
        <taxon>Betaproteobacteria</taxon>
        <taxon>Nitrosomonadales</taxon>
        <taxon>Thiobacillaceae</taxon>
        <taxon>Thiobacillus</taxon>
    </lineage>
</organism>
<evidence type="ECO:0000259" key="1">
    <source>
        <dbReference type="PROSITE" id="PS51787"/>
    </source>
</evidence>
<dbReference type="InterPro" id="IPR015947">
    <property type="entry name" value="PUA-like_sf"/>
</dbReference>
<feature type="domain" description="Lon N-terminal" evidence="1">
    <location>
        <begin position="6"/>
        <end position="193"/>
    </location>
</feature>
<dbReference type="InterPro" id="IPR046336">
    <property type="entry name" value="Lon_prtase_N_sf"/>
</dbReference>
<dbReference type="PANTHER" id="PTHR46732:SF8">
    <property type="entry name" value="ATP-DEPENDENT PROTEASE LA (LON) DOMAIN PROTEIN"/>
    <property type="match status" value="1"/>
</dbReference>
<dbReference type="STRING" id="292415.Tbd_0525"/>
<dbReference type="HOGENOM" id="CLU_048359_3_0_4"/>
<dbReference type="eggNOG" id="COG2802">
    <property type="taxonomic scope" value="Bacteria"/>
</dbReference>
<evidence type="ECO:0000313" key="2">
    <source>
        <dbReference type="EMBL" id="AAZ96478.1"/>
    </source>
</evidence>
<reference evidence="2 3" key="1">
    <citation type="journal article" date="2006" name="J. Bacteriol.">
        <title>The genome sequence of the obligately chemolithoautotrophic, facultatively anaerobic bacterium Thiobacillus denitrificans.</title>
        <authorList>
            <person name="Beller H.R."/>
            <person name="Chain P.S."/>
            <person name="Letain T.E."/>
            <person name="Chakicherla A."/>
            <person name="Larimer F.W."/>
            <person name="Richardson P.M."/>
            <person name="Coleman M.A."/>
            <person name="Wood A.P."/>
            <person name="Kelly D.P."/>
        </authorList>
    </citation>
    <scope>NUCLEOTIDE SEQUENCE [LARGE SCALE GENOMIC DNA]</scope>
    <source>
        <strain evidence="2 3">ATCC 25259</strain>
    </source>
</reference>
<dbReference type="EMBL" id="CP000116">
    <property type="protein sequence ID" value="AAZ96478.1"/>
    <property type="molecule type" value="Genomic_DNA"/>
</dbReference>
<dbReference type="AlphaFoldDB" id="Q3SLD5"/>
<keyword evidence="3" id="KW-1185">Reference proteome</keyword>
<dbReference type="KEGG" id="tbd:Tbd_0525"/>
<protein>
    <submittedName>
        <fullName evidence="2">Peptidase S16</fullName>
    </submittedName>
</protein>
<gene>
    <name evidence="2" type="ordered locus">Tbd_0525</name>
</gene>
<dbReference type="PANTHER" id="PTHR46732">
    <property type="entry name" value="ATP-DEPENDENT PROTEASE LA (LON) DOMAIN PROTEIN"/>
    <property type="match status" value="1"/>
</dbReference>
<dbReference type="Gene3D" id="2.30.130.40">
    <property type="entry name" value="LON domain-like"/>
    <property type="match status" value="1"/>
</dbReference>